<dbReference type="InterPro" id="IPR006461">
    <property type="entry name" value="PLAC_motif_containing"/>
</dbReference>
<keyword evidence="3" id="KW-1185">Reference proteome</keyword>
<dbReference type="OMA" id="KQCCFAF"/>
<reference evidence="2" key="2">
    <citation type="submission" date="2025-09" db="UniProtKB">
        <authorList>
            <consortium name="Ensembl"/>
        </authorList>
    </citation>
    <scope>IDENTIFICATION</scope>
</reference>
<reference evidence="2" key="1">
    <citation type="submission" date="2025-08" db="UniProtKB">
        <authorList>
            <consortium name="Ensembl"/>
        </authorList>
    </citation>
    <scope>IDENTIFICATION</scope>
</reference>
<dbReference type="Ensembl" id="ENSMMOT00000022491.1">
    <property type="protein sequence ID" value="ENSMMOP00000022126.1"/>
    <property type="gene ID" value="ENSMMOG00000016805.1"/>
</dbReference>
<organism evidence="2 3">
    <name type="scientific">Mola mola</name>
    <name type="common">Ocean sunfish</name>
    <name type="synonym">Tetraodon mola</name>
    <dbReference type="NCBI Taxonomy" id="94237"/>
    <lineage>
        <taxon>Eukaryota</taxon>
        <taxon>Metazoa</taxon>
        <taxon>Chordata</taxon>
        <taxon>Craniata</taxon>
        <taxon>Vertebrata</taxon>
        <taxon>Euteleostomi</taxon>
        <taxon>Actinopterygii</taxon>
        <taxon>Neopterygii</taxon>
        <taxon>Teleostei</taxon>
        <taxon>Neoteleostei</taxon>
        <taxon>Acanthomorphata</taxon>
        <taxon>Eupercaria</taxon>
        <taxon>Tetraodontiformes</taxon>
        <taxon>Molidae</taxon>
        <taxon>Mola</taxon>
    </lineage>
</organism>
<sequence>MCHTDVRTVCVKMSGPVWMQPQPLGFSSETGEWSSGICDCCEDKRECCLAFWCCPCFACKTTKAYGQCLCLPLLDVFGCALPVTLSMRASMRQHYDIKGSLCSDCLYATFCPHCVWCQISREMKRRRLPTDVVSAKLMTDNRLLLATGISTC</sequence>
<protein>
    <recommendedName>
        <fullName evidence="4">Plac8 onzin related protein 2</fullName>
    </recommendedName>
</protein>
<evidence type="ECO:0000313" key="2">
    <source>
        <dbReference type="Ensembl" id="ENSMMOP00000022126.1"/>
    </source>
</evidence>
<dbReference type="PANTHER" id="PTHR15907">
    <property type="entry name" value="DUF614 FAMILY PROTEIN-RELATED"/>
    <property type="match status" value="1"/>
</dbReference>
<dbReference type="Pfam" id="PF04749">
    <property type="entry name" value="PLAC8"/>
    <property type="match status" value="1"/>
</dbReference>
<evidence type="ECO:0000256" key="1">
    <source>
        <dbReference type="ARBA" id="ARBA00009024"/>
    </source>
</evidence>
<evidence type="ECO:0008006" key="4">
    <source>
        <dbReference type="Google" id="ProtNLM"/>
    </source>
</evidence>
<proteinExistence type="inferred from homology"/>
<dbReference type="STRING" id="94237.ENSMMOP00000022126"/>
<evidence type="ECO:0000313" key="3">
    <source>
        <dbReference type="Proteomes" id="UP000261620"/>
    </source>
</evidence>
<accession>A0A3Q3XGH0</accession>
<dbReference type="Proteomes" id="UP000261620">
    <property type="component" value="Unplaced"/>
</dbReference>
<name>A0A3Q3XGH0_MOLML</name>
<comment type="similarity">
    <text evidence="1">Belongs to the cornifelin family.</text>
</comment>
<dbReference type="AlphaFoldDB" id="A0A3Q3XGH0"/>
<dbReference type="NCBIfam" id="TIGR01571">
    <property type="entry name" value="A_thal_Cys_rich"/>
    <property type="match status" value="1"/>
</dbReference>